<dbReference type="GeneID" id="86056492"/>
<dbReference type="InterPro" id="IPR025464">
    <property type="entry name" value="DUF4315"/>
</dbReference>
<gene>
    <name evidence="2" type="ORF">HMPREF1090_00521</name>
</gene>
<sequence>MSAKLDRIGADLEKARKKRAEWDAKVKDLERRYREEENSEIHEMVHAANLNPEQLSELLRMFAADMAPKPDTINTMNEEETQNEI</sequence>
<evidence type="ECO:0000313" key="3">
    <source>
        <dbReference type="Proteomes" id="UP000013085"/>
    </source>
</evidence>
<organism evidence="2 3">
    <name type="scientific">[Clostridium] clostridioforme 90A8</name>
    <dbReference type="NCBI Taxonomy" id="999408"/>
    <lineage>
        <taxon>Bacteria</taxon>
        <taxon>Bacillati</taxon>
        <taxon>Bacillota</taxon>
        <taxon>Clostridia</taxon>
        <taxon>Lachnospirales</taxon>
        <taxon>Lachnospiraceae</taxon>
        <taxon>Enterocloster</taxon>
    </lineage>
</organism>
<evidence type="ECO:0000313" key="2">
    <source>
        <dbReference type="EMBL" id="ENZ19138.1"/>
    </source>
</evidence>
<evidence type="ECO:0000256" key="1">
    <source>
        <dbReference type="SAM" id="Coils"/>
    </source>
</evidence>
<dbReference type="Proteomes" id="UP000013085">
    <property type="component" value="Unassembled WGS sequence"/>
</dbReference>
<name>A0A0E2HTS8_9FIRM</name>
<reference evidence="2 3" key="1">
    <citation type="submission" date="2013-01" db="EMBL/GenBank/DDBJ databases">
        <title>The Genome Sequence of Clostridium clostridioforme 90A8.</title>
        <authorList>
            <consortium name="The Broad Institute Genome Sequencing Platform"/>
            <person name="Earl A."/>
            <person name="Ward D."/>
            <person name="Feldgarden M."/>
            <person name="Gevers D."/>
            <person name="Courvalin P."/>
            <person name="Lambert T."/>
            <person name="Walker B."/>
            <person name="Young S.K."/>
            <person name="Zeng Q."/>
            <person name="Gargeya S."/>
            <person name="Fitzgerald M."/>
            <person name="Haas B."/>
            <person name="Abouelleil A."/>
            <person name="Alvarado L."/>
            <person name="Arachchi H.M."/>
            <person name="Berlin A.M."/>
            <person name="Chapman S.B."/>
            <person name="Dewar J."/>
            <person name="Goldberg J."/>
            <person name="Griggs A."/>
            <person name="Gujja S."/>
            <person name="Hansen M."/>
            <person name="Howarth C."/>
            <person name="Imamovic A."/>
            <person name="Larimer J."/>
            <person name="McCowan C."/>
            <person name="Murphy C."/>
            <person name="Neiman D."/>
            <person name="Pearson M."/>
            <person name="Priest M."/>
            <person name="Roberts A."/>
            <person name="Saif S."/>
            <person name="Shea T."/>
            <person name="Sisk P."/>
            <person name="Sykes S."/>
            <person name="Wortman J."/>
            <person name="Nusbaum C."/>
            <person name="Birren B."/>
        </authorList>
    </citation>
    <scope>NUCLEOTIDE SEQUENCE [LARGE SCALE GENOMIC DNA]</scope>
    <source>
        <strain evidence="2 3">90A8</strain>
    </source>
</reference>
<keyword evidence="1" id="KW-0175">Coiled coil</keyword>
<feature type="coiled-coil region" evidence="1">
    <location>
        <begin position="5"/>
        <end position="39"/>
    </location>
</feature>
<dbReference type="HOGENOM" id="CLU_184290_2_0_9"/>
<accession>A0A0E2HTS8</accession>
<comment type="caution">
    <text evidence="2">The sequence shown here is derived from an EMBL/GenBank/DDBJ whole genome shotgun (WGS) entry which is preliminary data.</text>
</comment>
<evidence type="ECO:0008006" key="4">
    <source>
        <dbReference type="Google" id="ProtNLM"/>
    </source>
</evidence>
<proteinExistence type="predicted"/>
<dbReference type="PATRIC" id="fig|999408.3.peg.558"/>
<protein>
    <recommendedName>
        <fullName evidence="4">DUF4315 family protein</fullName>
    </recommendedName>
</protein>
<dbReference type="RefSeq" id="WP_002304378.1">
    <property type="nucleotide sequence ID" value="NZ_KB850987.1"/>
</dbReference>
<dbReference type="AlphaFoldDB" id="A0A0E2HTS8"/>
<dbReference type="Pfam" id="PF14193">
    <property type="entry name" value="DUF4315"/>
    <property type="match status" value="1"/>
</dbReference>
<dbReference type="EMBL" id="AGYR01000005">
    <property type="protein sequence ID" value="ENZ19138.1"/>
    <property type="molecule type" value="Genomic_DNA"/>
</dbReference>